<name>A0A367K0C7_RHIAZ</name>
<dbReference type="OrthoDB" id="2333384at2759"/>
<reference evidence="1 2" key="1">
    <citation type="journal article" date="2018" name="G3 (Bethesda)">
        <title>Phylogenetic and Phylogenomic Definition of Rhizopus Species.</title>
        <authorList>
            <person name="Gryganskyi A.P."/>
            <person name="Golan J."/>
            <person name="Dolatabadi S."/>
            <person name="Mondo S."/>
            <person name="Robb S."/>
            <person name="Idnurm A."/>
            <person name="Muszewska A."/>
            <person name="Steczkiewicz K."/>
            <person name="Masonjones S."/>
            <person name="Liao H.L."/>
            <person name="Gajdeczka M.T."/>
            <person name="Anike F."/>
            <person name="Vuek A."/>
            <person name="Anishchenko I.M."/>
            <person name="Voigt K."/>
            <person name="de Hoog G.S."/>
            <person name="Smith M.E."/>
            <person name="Heitman J."/>
            <person name="Vilgalys R."/>
            <person name="Stajich J.E."/>
        </authorList>
    </citation>
    <scope>NUCLEOTIDE SEQUENCE [LARGE SCALE GENOMIC DNA]</scope>
    <source>
        <strain evidence="1 2">CBS 357.93</strain>
    </source>
</reference>
<keyword evidence="2" id="KW-1185">Reference proteome</keyword>
<dbReference type="EMBL" id="PJQL01000450">
    <property type="protein sequence ID" value="RCH95597.1"/>
    <property type="molecule type" value="Genomic_DNA"/>
</dbReference>
<evidence type="ECO:0008006" key="3">
    <source>
        <dbReference type="Google" id="ProtNLM"/>
    </source>
</evidence>
<protein>
    <recommendedName>
        <fullName evidence="3">Arrestin C-terminal-like domain-containing protein</fullName>
    </recommendedName>
</protein>
<dbReference type="Proteomes" id="UP000252139">
    <property type="component" value="Unassembled WGS sequence"/>
</dbReference>
<organism evidence="1 2">
    <name type="scientific">Rhizopus azygosporus</name>
    <name type="common">Rhizopus microsporus var. azygosporus</name>
    <dbReference type="NCBI Taxonomy" id="86630"/>
    <lineage>
        <taxon>Eukaryota</taxon>
        <taxon>Fungi</taxon>
        <taxon>Fungi incertae sedis</taxon>
        <taxon>Mucoromycota</taxon>
        <taxon>Mucoromycotina</taxon>
        <taxon>Mucoromycetes</taxon>
        <taxon>Mucorales</taxon>
        <taxon>Mucorineae</taxon>
        <taxon>Rhizopodaceae</taxon>
        <taxon>Rhizopus</taxon>
    </lineage>
</organism>
<gene>
    <name evidence="1" type="ORF">CU097_013206</name>
</gene>
<dbReference type="STRING" id="86630.A0A367K0C7"/>
<sequence length="167" mass="19496">MLPDHMIKLSETVDHELGQVYYYLKAAAERLNFSINYTNRKSIRVSRMLLSSSLELTQPMVISNTWMDKLSYDISVPSKTFTMRNIIPITFALLPIAPDLQVRSVSCVLKKYITLTCADHSKMEEKQLNIGETRAFHQGKIHRQRQSYYQCPTFNHIKYGRIQFVIF</sequence>
<proteinExistence type="predicted"/>
<dbReference type="AlphaFoldDB" id="A0A367K0C7"/>
<comment type="caution">
    <text evidence="1">The sequence shown here is derived from an EMBL/GenBank/DDBJ whole genome shotgun (WGS) entry which is preliminary data.</text>
</comment>
<evidence type="ECO:0000313" key="2">
    <source>
        <dbReference type="Proteomes" id="UP000252139"/>
    </source>
</evidence>
<accession>A0A367K0C7</accession>
<evidence type="ECO:0000313" key="1">
    <source>
        <dbReference type="EMBL" id="RCH95597.1"/>
    </source>
</evidence>